<evidence type="ECO:0000313" key="2">
    <source>
        <dbReference type="EMBL" id="MTH69712.1"/>
    </source>
</evidence>
<dbReference type="Pfam" id="PF04029">
    <property type="entry name" value="2-ph_phosp"/>
    <property type="match status" value="1"/>
</dbReference>
<proteinExistence type="predicted"/>
<dbReference type="InterPro" id="IPR036702">
    <property type="entry name" value="ComB-like_sf"/>
</dbReference>
<dbReference type="GO" id="GO:0000287">
    <property type="term" value="F:magnesium ion binding"/>
    <property type="evidence" value="ECO:0007669"/>
    <property type="project" value="InterPro"/>
</dbReference>
<dbReference type="GO" id="GO:0050532">
    <property type="term" value="F:2-phosphosulfolactate phosphatase activity"/>
    <property type="evidence" value="ECO:0007669"/>
    <property type="project" value="InterPro"/>
</dbReference>
<sequence length="200" mass="19772">MSTTTPTTTTAEATPAAQPKYQVRFDQGAGGVRRIARGADVLVWVDQVTDAAGGGSGDGAVAAALVPAEVLADAPDAVLVAGLADAPATAAWILAEQEALGRRAYLAIVAAGRADGGFAADDVLAAGAVIDALTELGIDDTSPEAAVACASYTGLRRAVAHLATASVGGREAIAGGADPAALRRAATRDAEATARVVRAR</sequence>
<dbReference type="RefSeq" id="WP_328289246.1">
    <property type="nucleotide sequence ID" value="NZ_BAAAIB010000004.1"/>
</dbReference>
<dbReference type="AlphaFoldDB" id="A0A6I3MC65"/>
<gene>
    <name evidence="2" type="ORF">GJ743_15185</name>
</gene>
<name>A0A6I3MC65_9MICO</name>
<reference evidence="2 3" key="1">
    <citation type="submission" date="2019-11" db="EMBL/GenBank/DDBJ databases">
        <title>Agromyces kandeliae sp. nov., isolated from mangrove soil.</title>
        <authorList>
            <person name="Wang R."/>
        </authorList>
    </citation>
    <scope>NUCLEOTIDE SEQUENCE [LARGE SCALE GENOMIC DNA]</scope>
    <source>
        <strain evidence="2 3">JCM 11433</strain>
    </source>
</reference>
<dbReference type="InterPro" id="IPR005238">
    <property type="entry name" value="ComB-like"/>
</dbReference>
<accession>A0A6I3MC65</accession>
<organism evidence="2 3">
    <name type="scientific">Agromyces bracchium</name>
    <dbReference type="NCBI Taxonomy" id="88376"/>
    <lineage>
        <taxon>Bacteria</taxon>
        <taxon>Bacillati</taxon>
        <taxon>Actinomycetota</taxon>
        <taxon>Actinomycetes</taxon>
        <taxon>Micrococcales</taxon>
        <taxon>Microbacteriaceae</taxon>
        <taxon>Agromyces</taxon>
    </lineage>
</organism>
<evidence type="ECO:0000313" key="3">
    <source>
        <dbReference type="Proteomes" id="UP000433071"/>
    </source>
</evidence>
<comment type="caution">
    <text evidence="2">The sequence shown here is derived from an EMBL/GenBank/DDBJ whole genome shotgun (WGS) entry which is preliminary data.</text>
</comment>
<dbReference type="Gene3D" id="3.90.1560.10">
    <property type="entry name" value="ComB-like"/>
    <property type="match status" value="1"/>
</dbReference>
<dbReference type="SUPFAM" id="SSF142823">
    <property type="entry name" value="ComB-like"/>
    <property type="match status" value="1"/>
</dbReference>
<evidence type="ECO:0000256" key="1">
    <source>
        <dbReference type="ARBA" id="ARBA00021948"/>
    </source>
</evidence>
<keyword evidence="3" id="KW-1185">Reference proteome</keyword>
<dbReference type="Proteomes" id="UP000433071">
    <property type="component" value="Unassembled WGS sequence"/>
</dbReference>
<protein>
    <recommendedName>
        <fullName evidence="1">Probable 2-phosphosulfolactate phosphatase</fullName>
    </recommendedName>
</protein>
<dbReference type="EMBL" id="WMLB01000034">
    <property type="protein sequence ID" value="MTH69712.1"/>
    <property type="molecule type" value="Genomic_DNA"/>
</dbReference>